<reference evidence="2 3" key="1">
    <citation type="submission" date="2017-11" db="EMBL/GenBank/DDBJ databases">
        <title>De-novo sequencing of pomegranate (Punica granatum L.) genome.</title>
        <authorList>
            <person name="Akparov Z."/>
            <person name="Amiraslanov A."/>
            <person name="Hajiyeva S."/>
            <person name="Abbasov M."/>
            <person name="Kaur K."/>
            <person name="Hamwieh A."/>
            <person name="Solovyev V."/>
            <person name="Salamov A."/>
            <person name="Braich B."/>
            <person name="Kosarev P."/>
            <person name="Mahmoud A."/>
            <person name="Hajiyev E."/>
            <person name="Babayeva S."/>
            <person name="Izzatullayeva V."/>
            <person name="Mammadov A."/>
            <person name="Mammadov A."/>
            <person name="Sharifova S."/>
            <person name="Ojaghi J."/>
            <person name="Eynullazada K."/>
            <person name="Bayramov B."/>
            <person name="Abdulazimova A."/>
            <person name="Shahmuradov I."/>
        </authorList>
    </citation>
    <scope>NUCLEOTIDE SEQUENCE [LARGE SCALE GENOMIC DNA]</scope>
    <source>
        <strain evidence="3">cv. AG2017</strain>
        <tissue evidence="2">Leaf</tissue>
    </source>
</reference>
<gene>
    <name evidence="2" type="ORF">CRG98_050314</name>
</gene>
<dbReference type="EMBL" id="PGOL01045143">
    <property type="protein sequence ID" value="PKH55892.1"/>
    <property type="molecule type" value="Genomic_DNA"/>
</dbReference>
<keyword evidence="3" id="KW-1185">Reference proteome</keyword>
<dbReference type="AlphaFoldDB" id="A0A2I0GJH6"/>
<protein>
    <submittedName>
        <fullName evidence="2">Uncharacterized protein</fullName>
    </submittedName>
</protein>
<accession>A0A2I0GJH6</accession>
<sequence length="121" mass="13212">MLLSRDLPSSEEKIRKSGLWSKSGTRSGLVDPNGEERVWEESWLARTARVVSPSRVGGSRLSKGSWRCSRMAPNGRLPVLTRKNTNRPGEVAGEEKLAPVSMSRLNSNCLSGREGASCRAS</sequence>
<evidence type="ECO:0000313" key="2">
    <source>
        <dbReference type="EMBL" id="PKH55892.1"/>
    </source>
</evidence>
<comment type="caution">
    <text evidence="2">The sequence shown here is derived from an EMBL/GenBank/DDBJ whole genome shotgun (WGS) entry which is preliminary data.</text>
</comment>
<organism evidence="2 3">
    <name type="scientific">Punica granatum</name>
    <name type="common">Pomegranate</name>
    <dbReference type="NCBI Taxonomy" id="22663"/>
    <lineage>
        <taxon>Eukaryota</taxon>
        <taxon>Viridiplantae</taxon>
        <taxon>Streptophyta</taxon>
        <taxon>Embryophyta</taxon>
        <taxon>Tracheophyta</taxon>
        <taxon>Spermatophyta</taxon>
        <taxon>Magnoliopsida</taxon>
        <taxon>eudicotyledons</taxon>
        <taxon>Gunneridae</taxon>
        <taxon>Pentapetalae</taxon>
        <taxon>rosids</taxon>
        <taxon>malvids</taxon>
        <taxon>Myrtales</taxon>
        <taxon>Lythraceae</taxon>
        <taxon>Punica</taxon>
    </lineage>
</organism>
<evidence type="ECO:0000256" key="1">
    <source>
        <dbReference type="SAM" id="MobiDB-lite"/>
    </source>
</evidence>
<feature type="region of interest" description="Disordered" evidence="1">
    <location>
        <begin position="1"/>
        <end position="32"/>
    </location>
</feature>
<dbReference type="Proteomes" id="UP000233551">
    <property type="component" value="Unassembled WGS sequence"/>
</dbReference>
<feature type="region of interest" description="Disordered" evidence="1">
    <location>
        <begin position="54"/>
        <end position="93"/>
    </location>
</feature>
<proteinExistence type="predicted"/>
<evidence type="ECO:0000313" key="3">
    <source>
        <dbReference type="Proteomes" id="UP000233551"/>
    </source>
</evidence>
<name>A0A2I0GJH6_PUNGR</name>